<protein>
    <submittedName>
        <fullName evidence="2">Uncharacterized protein</fullName>
    </submittedName>
</protein>
<comment type="caution">
    <text evidence="2">The sequence shown here is derived from an EMBL/GenBank/DDBJ whole genome shotgun (WGS) entry which is preliminary data.</text>
</comment>
<feature type="transmembrane region" description="Helical" evidence="1">
    <location>
        <begin position="73"/>
        <end position="94"/>
    </location>
</feature>
<gene>
    <name evidence="2" type="ORF">Bca52824_035811</name>
</gene>
<accession>A0A8X7V223</accession>
<keyword evidence="1" id="KW-1133">Transmembrane helix</keyword>
<dbReference type="Proteomes" id="UP000886595">
    <property type="component" value="Unassembled WGS sequence"/>
</dbReference>
<reference evidence="2 3" key="1">
    <citation type="submission" date="2020-02" db="EMBL/GenBank/DDBJ databases">
        <authorList>
            <person name="Ma Q."/>
            <person name="Huang Y."/>
            <person name="Song X."/>
            <person name="Pei D."/>
        </authorList>
    </citation>
    <scope>NUCLEOTIDE SEQUENCE [LARGE SCALE GENOMIC DNA]</scope>
    <source>
        <strain evidence="2">Sxm20200214</strain>
        <tissue evidence="2">Leaf</tissue>
    </source>
</reference>
<evidence type="ECO:0000313" key="2">
    <source>
        <dbReference type="EMBL" id="KAG2299339.1"/>
    </source>
</evidence>
<proteinExistence type="predicted"/>
<organism evidence="2 3">
    <name type="scientific">Brassica carinata</name>
    <name type="common">Ethiopian mustard</name>
    <name type="synonym">Abyssinian cabbage</name>
    <dbReference type="NCBI Taxonomy" id="52824"/>
    <lineage>
        <taxon>Eukaryota</taxon>
        <taxon>Viridiplantae</taxon>
        <taxon>Streptophyta</taxon>
        <taxon>Embryophyta</taxon>
        <taxon>Tracheophyta</taxon>
        <taxon>Spermatophyta</taxon>
        <taxon>Magnoliopsida</taxon>
        <taxon>eudicotyledons</taxon>
        <taxon>Gunneridae</taxon>
        <taxon>Pentapetalae</taxon>
        <taxon>rosids</taxon>
        <taxon>malvids</taxon>
        <taxon>Brassicales</taxon>
        <taxon>Brassicaceae</taxon>
        <taxon>Brassiceae</taxon>
        <taxon>Brassica</taxon>
    </lineage>
</organism>
<keyword evidence="3" id="KW-1185">Reference proteome</keyword>
<sequence>MNENLVKECEQIMLSEFSEMHEQIKLLHEERTNLFDALRQLEEANLEAGASGIHSSLGRGKYSGTCSNALKCFHLFMLSCSNCIGFLCVFGLTLMNKEGKQRLMVSQKEQ</sequence>
<keyword evidence="1" id="KW-0472">Membrane</keyword>
<dbReference type="EMBL" id="JAAMPC010000008">
    <property type="protein sequence ID" value="KAG2299339.1"/>
    <property type="molecule type" value="Genomic_DNA"/>
</dbReference>
<dbReference type="AlphaFoldDB" id="A0A8X7V223"/>
<name>A0A8X7V223_BRACI</name>
<keyword evidence="1" id="KW-0812">Transmembrane</keyword>
<evidence type="ECO:0000313" key="3">
    <source>
        <dbReference type="Proteomes" id="UP000886595"/>
    </source>
</evidence>
<evidence type="ECO:0000256" key="1">
    <source>
        <dbReference type="SAM" id="Phobius"/>
    </source>
</evidence>